<evidence type="ECO:0000313" key="5">
    <source>
        <dbReference type="EMBL" id="RWR09587.1"/>
    </source>
</evidence>
<name>A0A443IS81_9RHOB</name>
<dbReference type="InterPro" id="IPR006311">
    <property type="entry name" value="TAT_signal"/>
</dbReference>
<reference evidence="5 6" key="1">
    <citation type="submission" date="2019-01" db="EMBL/GenBank/DDBJ databases">
        <title>Sinorhodobacter populi sp. nov. isolated from the symptomatic bark tissue of Populus euramericana canker.</title>
        <authorList>
            <person name="Xu G."/>
        </authorList>
    </citation>
    <scope>NUCLEOTIDE SEQUENCE [LARGE SCALE GENOMIC DNA]</scope>
    <source>
        <strain evidence="5 6">2D-5</strain>
    </source>
</reference>
<dbReference type="EMBL" id="SAUW01000014">
    <property type="protein sequence ID" value="RWR09587.1"/>
    <property type="molecule type" value="Genomic_DNA"/>
</dbReference>
<dbReference type="Proteomes" id="UP000285710">
    <property type="component" value="Unassembled WGS sequence"/>
</dbReference>
<dbReference type="Gene3D" id="3.40.190.10">
    <property type="entry name" value="Periplasmic binding protein-like II"/>
    <property type="match status" value="2"/>
</dbReference>
<proteinExistence type="predicted"/>
<organism evidence="5 6">
    <name type="scientific">Paenirhodobacter populi</name>
    <dbReference type="NCBI Taxonomy" id="2306993"/>
    <lineage>
        <taxon>Bacteria</taxon>
        <taxon>Pseudomonadati</taxon>
        <taxon>Pseudomonadota</taxon>
        <taxon>Alphaproteobacteria</taxon>
        <taxon>Rhodobacterales</taxon>
        <taxon>Rhodobacter group</taxon>
        <taxon>Paenirhodobacter</taxon>
    </lineage>
</organism>
<dbReference type="AlphaFoldDB" id="A0A443IS81"/>
<dbReference type="RefSeq" id="WP_128270192.1">
    <property type="nucleotide sequence ID" value="NZ_SAUW01000014.1"/>
</dbReference>
<dbReference type="PRINTS" id="PR00909">
    <property type="entry name" value="SPERMDNBNDNG"/>
</dbReference>
<reference evidence="5 6" key="2">
    <citation type="submission" date="2019-01" db="EMBL/GenBank/DDBJ databases">
        <authorList>
            <person name="Li Y."/>
        </authorList>
    </citation>
    <scope>NUCLEOTIDE SEQUENCE [LARGE SCALE GENOMIC DNA]</scope>
    <source>
        <strain evidence="5 6">2D-5</strain>
    </source>
</reference>
<dbReference type="PANTHER" id="PTHR30222">
    <property type="entry name" value="SPERMIDINE/PUTRESCINE-BINDING PERIPLASMIC PROTEIN"/>
    <property type="match status" value="1"/>
</dbReference>
<keyword evidence="4" id="KW-0574">Periplasm</keyword>
<dbReference type="InterPro" id="IPR001188">
    <property type="entry name" value="Sperm_putr-bd"/>
</dbReference>
<dbReference type="SUPFAM" id="SSF53850">
    <property type="entry name" value="Periplasmic binding protein-like II"/>
    <property type="match status" value="1"/>
</dbReference>
<keyword evidence="2" id="KW-0813">Transport</keyword>
<dbReference type="Pfam" id="PF13416">
    <property type="entry name" value="SBP_bac_8"/>
    <property type="match status" value="1"/>
</dbReference>
<gene>
    <name evidence="5" type="ORF">D2T33_14165</name>
</gene>
<evidence type="ECO:0000256" key="2">
    <source>
        <dbReference type="ARBA" id="ARBA00022448"/>
    </source>
</evidence>
<dbReference type="PROSITE" id="PS51318">
    <property type="entry name" value="TAT"/>
    <property type="match status" value="1"/>
</dbReference>
<evidence type="ECO:0000256" key="1">
    <source>
        <dbReference type="ARBA" id="ARBA00004418"/>
    </source>
</evidence>
<protein>
    <submittedName>
        <fullName evidence="5">Extracellular solute-binding protein</fullName>
    </submittedName>
</protein>
<evidence type="ECO:0000256" key="3">
    <source>
        <dbReference type="ARBA" id="ARBA00022729"/>
    </source>
</evidence>
<evidence type="ECO:0000313" key="6">
    <source>
        <dbReference type="Proteomes" id="UP000285710"/>
    </source>
</evidence>
<dbReference type="GO" id="GO:0019808">
    <property type="term" value="F:polyamine binding"/>
    <property type="evidence" value="ECO:0007669"/>
    <property type="project" value="InterPro"/>
</dbReference>
<keyword evidence="6" id="KW-1185">Reference proteome</keyword>
<dbReference type="GO" id="GO:0042597">
    <property type="term" value="C:periplasmic space"/>
    <property type="evidence" value="ECO:0007669"/>
    <property type="project" value="UniProtKB-SubCell"/>
</dbReference>
<keyword evidence="3" id="KW-0732">Signal</keyword>
<sequence>MTDSIERRSSPVRATRRRFLEVSAASAALLATPYLRQAEAATIQMRALMWGSYLMPDVIAEYEKTYDVSFSPTFFDGNSEAYNKLRVGGTRDFDLVQADGFWPSLYYREGLIRAFDYAAIRNTAHYYPAFQPSNFRLLVDAPTGATFGVPYCWGGYGITYNMSRVDPEKVQSLEILFAPEMAGQLLTSARFEENIAVTGILVSAEMGTQTAPRPDGKPFNPYVLTDEELAEVERRLIAQKSLLLTRYPDNQTLASLLQAGAATTAAEFSQSYRKLNQMNAAGEIPDKFGHVLRPKEGALGWIDTWLISSGVQDGPRLDAAMGFIDMMISPELMAKLAREAGSCSTIDWRADATDLEKELFLMDRSDDIASMHQFDQPSSPEKWERVWSNMQAA</sequence>
<evidence type="ECO:0000256" key="4">
    <source>
        <dbReference type="ARBA" id="ARBA00022764"/>
    </source>
</evidence>
<dbReference type="InterPro" id="IPR006059">
    <property type="entry name" value="SBP"/>
</dbReference>
<accession>A0A443IS81</accession>
<dbReference type="GO" id="GO:0015846">
    <property type="term" value="P:polyamine transport"/>
    <property type="evidence" value="ECO:0007669"/>
    <property type="project" value="InterPro"/>
</dbReference>
<comment type="subcellular location">
    <subcellularLocation>
        <location evidence="1">Periplasm</location>
    </subcellularLocation>
</comment>
<comment type="caution">
    <text evidence="5">The sequence shown here is derived from an EMBL/GenBank/DDBJ whole genome shotgun (WGS) entry which is preliminary data.</text>
</comment>
<dbReference type="PANTHER" id="PTHR30222:SF17">
    <property type="entry name" value="SPERMIDINE_PUTRESCINE-BINDING PERIPLASMIC PROTEIN"/>
    <property type="match status" value="1"/>
</dbReference>